<dbReference type="RefSeq" id="WP_115869920.1">
    <property type="nucleotide sequence ID" value="NZ_QREG01000025.1"/>
</dbReference>
<dbReference type="Gene3D" id="3.40.50.1950">
    <property type="entry name" value="Flavin prenyltransferase-like"/>
    <property type="match status" value="1"/>
</dbReference>
<evidence type="ECO:0000313" key="7">
    <source>
        <dbReference type="EMBL" id="RED93383.1"/>
    </source>
</evidence>
<keyword evidence="3 4" id="KW-0436">Ligase</keyword>
<comment type="cofactor">
    <cofactor evidence="3">
        <name>FMN</name>
        <dbReference type="ChEBI" id="CHEBI:58210"/>
    </cofactor>
    <text evidence="3">Binds 1 FMN per subunit.</text>
</comment>
<evidence type="ECO:0000256" key="2">
    <source>
        <dbReference type="ARBA" id="ARBA00023239"/>
    </source>
</evidence>
<comment type="pathway">
    <text evidence="3 4">Cofactor biosynthesis; coenzyme A biosynthesis; CoA from (R)-pantothenate: step 3/5.</text>
</comment>
<keyword evidence="3" id="KW-0479">Metal-binding</keyword>
<dbReference type="HAMAP" id="MF_02225">
    <property type="entry name" value="CoaBC"/>
    <property type="match status" value="1"/>
</dbReference>
<evidence type="ECO:0000256" key="3">
    <source>
        <dbReference type="HAMAP-Rule" id="MF_02225"/>
    </source>
</evidence>
<keyword evidence="1 3" id="KW-0210">Decarboxylase</keyword>
<evidence type="ECO:0000256" key="4">
    <source>
        <dbReference type="RuleBase" id="RU364078"/>
    </source>
</evidence>
<keyword evidence="8" id="KW-1185">Reference proteome</keyword>
<dbReference type="Pfam" id="PF02441">
    <property type="entry name" value="Flavoprotein"/>
    <property type="match status" value="1"/>
</dbReference>
<dbReference type="GO" id="GO:0071513">
    <property type="term" value="C:phosphopantothenoylcysteine decarboxylase complex"/>
    <property type="evidence" value="ECO:0007669"/>
    <property type="project" value="TreeGrafter"/>
</dbReference>
<name>A0A3D9KX83_MARFU</name>
<dbReference type="GO" id="GO:0010181">
    <property type="term" value="F:FMN binding"/>
    <property type="evidence" value="ECO:0007669"/>
    <property type="project" value="UniProtKB-UniRule"/>
</dbReference>
<dbReference type="OrthoDB" id="9802554at2"/>
<dbReference type="SUPFAM" id="SSF52507">
    <property type="entry name" value="Homo-oligomeric flavin-containing Cys decarboxylases, HFCD"/>
    <property type="match status" value="1"/>
</dbReference>
<evidence type="ECO:0000256" key="1">
    <source>
        <dbReference type="ARBA" id="ARBA00022793"/>
    </source>
</evidence>
<dbReference type="GO" id="GO:0015941">
    <property type="term" value="P:pantothenate catabolic process"/>
    <property type="evidence" value="ECO:0007669"/>
    <property type="project" value="InterPro"/>
</dbReference>
<sequence length="399" mass="43624">MLEGKKVLIAVCGSIAAYKTAFFVRLLVKSGAEVQVIMTKSAKDFITPLTLATLSKRPVLTSFYKNENGEWYNHVELGLWADLIVIAPMSANTLGKLANGLCDNLLSAVYLSARCPVMVCPAMDLDMYQHPTTQHNLSKLTSYGNIVIEAEDGELASGLSGQGRMAEPEHIMERITSFFGTAESFKGKKVVITSGPTHEPIDPVRFIGNHSTGKMGTAIALELASRGAQVQLVSGPTLTYPKHRNIQVTRVTSAQEMYEAAKSYFVSSDIAIFTAAVADYRPGEVADSKIKKTEQNLQITLVPNPDIAKELGAIKDKQFTVGFALETDNEETNALGKLKRKNLDMIVLNSLNHDGAGFAHDTNKVSIFDKHNNVHHFELKTKTEVAKDLVDLLQQALNE</sequence>
<feature type="binding site" evidence="3">
    <location>
        <position position="279"/>
    </location>
    <ligand>
        <name>CTP</name>
        <dbReference type="ChEBI" id="CHEBI:37563"/>
    </ligand>
</feature>
<dbReference type="EMBL" id="QREG01000025">
    <property type="protein sequence ID" value="RED93383.1"/>
    <property type="molecule type" value="Genomic_DNA"/>
</dbReference>
<comment type="similarity">
    <text evidence="3 4">In the C-terminal section; belongs to the PPC synthetase family.</text>
</comment>
<dbReference type="Pfam" id="PF04127">
    <property type="entry name" value="DFP"/>
    <property type="match status" value="1"/>
</dbReference>
<feature type="domain" description="DNA/pantothenate metabolism flavoprotein C-terminal" evidence="6">
    <location>
        <begin position="186"/>
        <end position="395"/>
    </location>
</feature>
<dbReference type="InterPro" id="IPR036551">
    <property type="entry name" value="Flavin_trans-like"/>
</dbReference>
<dbReference type="GO" id="GO:0004632">
    <property type="term" value="F:phosphopantothenate--cysteine ligase activity"/>
    <property type="evidence" value="ECO:0007669"/>
    <property type="project" value="UniProtKB-UniRule"/>
</dbReference>
<proteinExistence type="inferred from homology"/>
<dbReference type="InterPro" id="IPR007085">
    <property type="entry name" value="DNA/pantothenate-metab_flavo_C"/>
</dbReference>
<dbReference type="PANTHER" id="PTHR14359:SF6">
    <property type="entry name" value="PHOSPHOPANTOTHENOYLCYSTEINE DECARBOXYLASE"/>
    <property type="match status" value="1"/>
</dbReference>
<comment type="function">
    <text evidence="3">Catalyzes two sequential steps in the biosynthesis of coenzyme A. In the first step cysteine is conjugated to 4'-phosphopantothenate to form 4-phosphopantothenoylcysteine. In the second step the latter compound is decarboxylated to form 4'-phosphopantotheine.</text>
</comment>
<accession>A0A3D9KX83</accession>
<keyword evidence="3" id="KW-0460">Magnesium</keyword>
<evidence type="ECO:0000259" key="6">
    <source>
        <dbReference type="Pfam" id="PF04127"/>
    </source>
</evidence>
<dbReference type="PANTHER" id="PTHR14359">
    <property type="entry name" value="HOMO-OLIGOMERIC FLAVIN CONTAINING CYS DECARBOXYLASE FAMILY"/>
    <property type="match status" value="1"/>
</dbReference>
<dbReference type="UniPathway" id="UPA00241">
    <property type="reaction ID" value="UER00353"/>
</dbReference>
<keyword evidence="3 4" id="KW-0285">Flavoprotein</keyword>
<feature type="binding site" evidence="3">
    <location>
        <position position="341"/>
    </location>
    <ligand>
        <name>CTP</name>
        <dbReference type="ChEBI" id="CHEBI:37563"/>
    </ligand>
</feature>
<keyword evidence="2 3" id="KW-0456">Lyase</keyword>
<feature type="region of interest" description="Phosphopantothenoylcysteine decarboxylase" evidence="3">
    <location>
        <begin position="1"/>
        <end position="189"/>
    </location>
</feature>
<evidence type="ECO:0000313" key="8">
    <source>
        <dbReference type="Proteomes" id="UP000256779"/>
    </source>
</evidence>
<comment type="function">
    <text evidence="4">Catalyzes two steps in the biosynthesis of coenzyme A. In the first step cysteine is conjugated to 4'-phosphopantothenate to form 4-phosphopantothenoylcysteine, in the latter compound is decarboxylated to form 4'-phosphopantotheine.</text>
</comment>
<dbReference type="GO" id="GO:0015937">
    <property type="term" value="P:coenzyme A biosynthetic process"/>
    <property type="evidence" value="ECO:0007669"/>
    <property type="project" value="UniProtKB-UniRule"/>
</dbReference>
<feature type="domain" description="Flavoprotein" evidence="5">
    <location>
        <begin position="5"/>
        <end position="177"/>
    </location>
</feature>
<dbReference type="InterPro" id="IPR035929">
    <property type="entry name" value="CoaB-like_sf"/>
</dbReference>
<comment type="similarity">
    <text evidence="3 4">In the N-terminal section; belongs to the HFCD (homo-oligomeric flavin containing Cys decarboxylase) superfamily.</text>
</comment>
<dbReference type="EC" id="6.3.2.5" evidence="3"/>
<comment type="caution">
    <text evidence="7">The sequence shown here is derived from an EMBL/GenBank/DDBJ whole genome shotgun (WGS) entry which is preliminary data.</text>
</comment>
<evidence type="ECO:0000259" key="5">
    <source>
        <dbReference type="Pfam" id="PF02441"/>
    </source>
</evidence>
<dbReference type="GO" id="GO:0004633">
    <property type="term" value="F:phosphopantothenoylcysteine decarboxylase activity"/>
    <property type="evidence" value="ECO:0007669"/>
    <property type="project" value="UniProtKB-UniRule"/>
</dbReference>
<dbReference type="Gene3D" id="3.40.50.10300">
    <property type="entry name" value="CoaB-like"/>
    <property type="match status" value="1"/>
</dbReference>
<dbReference type="InterPro" id="IPR003382">
    <property type="entry name" value="Flavoprotein"/>
</dbReference>
<feature type="binding site" evidence="3">
    <location>
        <position position="323"/>
    </location>
    <ligand>
        <name>CTP</name>
        <dbReference type="ChEBI" id="CHEBI:37563"/>
    </ligand>
</feature>
<comment type="catalytic activity">
    <reaction evidence="3 4">
        <text>(R)-4'-phosphopantothenate + L-cysteine + CTP = N-[(R)-4-phosphopantothenoyl]-L-cysteine + CMP + diphosphate + H(+)</text>
        <dbReference type="Rhea" id="RHEA:19397"/>
        <dbReference type="ChEBI" id="CHEBI:10986"/>
        <dbReference type="ChEBI" id="CHEBI:15378"/>
        <dbReference type="ChEBI" id="CHEBI:33019"/>
        <dbReference type="ChEBI" id="CHEBI:35235"/>
        <dbReference type="ChEBI" id="CHEBI:37563"/>
        <dbReference type="ChEBI" id="CHEBI:59458"/>
        <dbReference type="ChEBI" id="CHEBI:60377"/>
        <dbReference type="EC" id="6.3.2.5"/>
    </reaction>
</comment>
<keyword evidence="3 4" id="KW-0288">FMN</keyword>
<organism evidence="7 8">
    <name type="scientific">Marinoscillum furvescens DSM 4134</name>
    <dbReference type="NCBI Taxonomy" id="1122208"/>
    <lineage>
        <taxon>Bacteria</taxon>
        <taxon>Pseudomonadati</taxon>
        <taxon>Bacteroidota</taxon>
        <taxon>Cytophagia</taxon>
        <taxon>Cytophagales</taxon>
        <taxon>Reichenbachiellaceae</taxon>
        <taxon>Marinoscillum</taxon>
    </lineage>
</organism>
<dbReference type="InterPro" id="IPR005252">
    <property type="entry name" value="CoaBC"/>
</dbReference>
<feature type="binding site" evidence="3">
    <location>
        <position position="337"/>
    </location>
    <ligand>
        <name>CTP</name>
        <dbReference type="ChEBI" id="CHEBI:37563"/>
    </ligand>
</feature>
<feature type="binding site" evidence="3">
    <location>
        <position position="289"/>
    </location>
    <ligand>
        <name>CTP</name>
        <dbReference type="ChEBI" id="CHEBI:37563"/>
    </ligand>
</feature>
<protein>
    <recommendedName>
        <fullName evidence="3">Coenzyme A biosynthesis bifunctional protein CoaBC</fullName>
    </recommendedName>
    <alternativeName>
        <fullName evidence="3">DNA/pantothenate metabolism flavoprotein</fullName>
    </alternativeName>
    <alternativeName>
        <fullName evidence="3">Phosphopantothenoylcysteine synthetase/decarboxylase</fullName>
        <shortName evidence="3">PPCS-PPCDC</shortName>
    </alternativeName>
    <domain>
        <recommendedName>
            <fullName evidence="3">Phosphopantothenoylcysteine decarboxylase</fullName>
            <shortName evidence="3">PPC decarboxylase</shortName>
            <shortName evidence="3">PPC-DC</shortName>
            <ecNumber evidence="3">4.1.1.36</ecNumber>
        </recommendedName>
        <alternativeName>
            <fullName evidence="3">CoaC</fullName>
        </alternativeName>
    </domain>
    <domain>
        <recommendedName>
            <fullName evidence="3">Phosphopantothenate--cysteine ligase</fullName>
            <ecNumber evidence="3">6.3.2.5</ecNumber>
        </recommendedName>
        <alternativeName>
            <fullName evidence="3">CoaB</fullName>
        </alternativeName>
        <alternativeName>
            <fullName evidence="3">Phosphopantothenoylcysteine synthetase</fullName>
            <shortName evidence="3">PPC synthetase</shortName>
            <shortName evidence="3">PPC-S</shortName>
        </alternativeName>
    </domain>
</protein>
<feature type="region of interest" description="Phosphopantothenate--cysteine ligase" evidence="3">
    <location>
        <begin position="190"/>
        <end position="399"/>
    </location>
</feature>
<comment type="caution">
    <text evidence="3">Lacks conserved residue(s) required for the propagation of feature annotation.</text>
</comment>
<dbReference type="AlphaFoldDB" id="A0A3D9KX83"/>
<dbReference type="SUPFAM" id="SSF102645">
    <property type="entry name" value="CoaB-like"/>
    <property type="match status" value="1"/>
</dbReference>
<gene>
    <name evidence="3" type="primary">coaBC</name>
    <name evidence="7" type="ORF">C7460_12528</name>
</gene>
<dbReference type="GO" id="GO:0046872">
    <property type="term" value="F:metal ion binding"/>
    <property type="evidence" value="ECO:0007669"/>
    <property type="project" value="UniProtKB-KW"/>
</dbReference>
<dbReference type="EC" id="4.1.1.36" evidence="3"/>
<comment type="cofactor">
    <cofactor evidence="3">
        <name>Mg(2+)</name>
        <dbReference type="ChEBI" id="CHEBI:18420"/>
    </cofactor>
</comment>
<dbReference type="Proteomes" id="UP000256779">
    <property type="component" value="Unassembled WGS sequence"/>
</dbReference>
<reference evidence="7 8" key="1">
    <citation type="submission" date="2018-07" db="EMBL/GenBank/DDBJ databases">
        <title>Genomic Encyclopedia of Type Strains, Phase IV (KMG-IV): sequencing the most valuable type-strain genomes for metagenomic binning, comparative biology and taxonomic classification.</title>
        <authorList>
            <person name="Goeker M."/>
        </authorList>
    </citation>
    <scope>NUCLEOTIDE SEQUENCE [LARGE SCALE GENOMIC DNA]</scope>
    <source>
        <strain evidence="7 8">DSM 4134</strain>
    </source>
</reference>
<comment type="pathway">
    <text evidence="3 4">Cofactor biosynthesis; coenzyme A biosynthesis; CoA from (R)-pantothenate: step 2/5.</text>
</comment>
<dbReference type="NCBIfam" id="TIGR00521">
    <property type="entry name" value="coaBC_dfp"/>
    <property type="match status" value="1"/>
</dbReference>
<keyword evidence="3" id="KW-0511">Multifunctional enzyme</keyword>
<comment type="catalytic activity">
    <reaction evidence="3 4">
        <text>N-[(R)-4-phosphopantothenoyl]-L-cysteine + H(+) = (R)-4'-phosphopantetheine + CO2</text>
        <dbReference type="Rhea" id="RHEA:16793"/>
        <dbReference type="ChEBI" id="CHEBI:15378"/>
        <dbReference type="ChEBI" id="CHEBI:16526"/>
        <dbReference type="ChEBI" id="CHEBI:59458"/>
        <dbReference type="ChEBI" id="CHEBI:61723"/>
        <dbReference type="EC" id="4.1.1.36"/>
    </reaction>
</comment>